<evidence type="ECO:0000313" key="3">
    <source>
        <dbReference type="EMBL" id="CAE0317193.1"/>
    </source>
</evidence>
<dbReference type="InterPro" id="IPR011421">
    <property type="entry name" value="BCNT-C"/>
</dbReference>
<proteinExistence type="predicted"/>
<feature type="compositionally biased region" description="Polar residues" evidence="1">
    <location>
        <begin position="71"/>
        <end position="84"/>
    </location>
</feature>
<dbReference type="PROSITE" id="PS51279">
    <property type="entry name" value="BCNT_C"/>
    <property type="match status" value="1"/>
</dbReference>
<accession>A0A7S3IB42</accession>
<feature type="region of interest" description="Disordered" evidence="1">
    <location>
        <begin position="134"/>
        <end position="165"/>
    </location>
</feature>
<name>A0A7S3IB42_9CILI</name>
<dbReference type="PANTHER" id="PTHR48407:SF1">
    <property type="entry name" value="CRANIOFACIAL DEVELOPMENT PROTEIN 1"/>
    <property type="match status" value="1"/>
</dbReference>
<sequence>MELNSEESDSDFIPEEKPPQEELKPKVQSERTQKLWEEMKAEKPQKTPKKESLDEAMQAAMKVKAKMNPNKNLNVNYAGESSSAPLKRTRPSLDKLLSEVTKKKPLNSLAKSQVDWENYKDKLGIEDTLSKNRKSGFIQKQEFLQTTKEREKDHISNLKRKKPNQ</sequence>
<dbReference type="InterPro" id="IPR027124">
    <property type="entry name" value="Swc5/CFDP1/2"/>
</dbReference>
<gene>
    <name evidence="3" type="ORF">FSAL1345_LOCUS462</name>
</gene>
<evidence type="ECO:0000259" key="2">
    <source>
        <dbReference type="PROSITE" id="PS51279"/>
    </source>
</evidence>
<evidence type="ECO:0000256" key="1">
    <source>
        <dbReference type="SAM" id="MobiDB-lite"/>
    </source>
</evidence>
<feature type="domain" description="BCNT-C" evidence="2">
    <location>
        <begin position="87"/>
        <end position="165"/>
    </location>
</feature>
<feature type="region of interest" description="Disordered" evidence="1">
    <location>
        <begin position="1"/>
        <end position="54"/>
    </location>
</feature>
<protein>
    <recommendedName>
        <fullName evidence="2">BCNT-C domain-containing protein</fullName>
    </recommendedName>
</protein>
<feature type="compositionally biased region" description="Basic and acidic residues" evidence="1">
    <location>
        <begin position="147"/>
        <end position="156"/>
    </location>
</feature>
<dbReference type="EMBL" id="HBIF01000543">
    <property type="protein sequence ID" value="CAE0317193.1"/>
    <property type="molecule type" value="Transcribed_RNA"/>
</dbReference>
<organism evidence="3">
    <name type="scientific">Fabrea salina</name>
    <dbReference type="NCBI Taxonomy" id="342563"/>
    <lineage>
        <taxon>Eukaryota</taxon>
        <taxon>Sar</taxon>
        <taxon>Alveolata</taxon>
        <taxon>Ciliophora</taxon>
        <taxon>Postciliodesmatophora</taxon>
        <taxon>Heterotrichea</taxon>
        <taxon>Heterotrichida</taxon>
        <taxon>Fabreidae</taxon>
        <taxon>Fabrea</taxon>
    </lineage>
</organism>
<dbReference type="Pfam" id="PF07572">
    <property type="entry name" value="BCNT"/>
    <property type="match status" value="1"/>
</dbReference>
<feature type="compositionally biased region" description="Basic and acidic residues" evidence="1">
    <location>
        <begin position="14"/>
        <end position="53"/>
    </location>
</feature>
<feature type="compositionally biased region" description="Acidic residues" evidence="1">
    <location>
        <begin position="1"/>
        <end position="13"/>
    </location>
</feature>
<feature type="region of interest" description="Disordered" evidence="1">
    <location>
        <begin position="71"/>
        <end position="90"/>
    </location>
</feature>
<dbReference type="AlphaFoldDB" id="A0A7S3IB42"/>
<dbReference type="PANTHER" id="PTHR48407">
    <property type="entry name" value="CRANIOFACIAL DEVELOPMENT PROTEIN 1"/>
    <property type="match status" value="1"/>
</dbReference>
<reference evidence="3" key="1">
    <citation type="submission" date="2021-01" db="EMBL/GenBank/DDBJ databases">
        <authorList>
            <person name="Corre E."/>
            <person name="Pelletier E."/>
            <person name="Niang G."/>
            <person name="Scheremetjew M."/>
            <person name="Finn R."/>
            <person name="Kale V."/>
            <person name="Holt S."/>
            <person name="Cochrane G."/>
            <person name="Meng A."/>
            <person name="Brown T."/>
            <person name="Cohen L."/>
        </authorList>
    </citation>
    <scope>NUCLEOTIDE SEQUENCE</scope>
</reference>